<protein>
    <submittedName>
        <fullName evidence="1">Uncharacterized protein</fullName>
    </submittedName>
</protein>
<organism evidence="1 2">
    <name type="scientific">Peronosclerospora sorghi</name>
    <dbReference type="NCBI Taxonomy" id="230839"/>
    <lineage>
        <taxon>Eukaryota</taxon>
        <taxon>Sar</taxon>
        <taxon>Stramenopiles</taxon>
        <taxon>Oomycota</taxon>
        <taxon>Peronosporomycetes</taxon>
        <taxon>Peronosporales</taxon>
        <taxon>Peronosporaceae</taxon>
        <taxon>Peronosclerospora</taxon>
    </lineage>
</organism>
<keyword evidence="2" id="KW-1185">Reference proteome</keyword>
<reference evidence="1 2" key="1">
    <citation type="journal article" date="2022" name="bioRxiv">
        <title>The genome of the oomycete Peronosclerospora sorghi, a cosmopolitan pathogen of maize and sorghum, is inflated with dispersed pseudogenes.</title>
        <authorList>
            <person name="Fletcher K."/>
            <person name="Martin F."/>
            <person name="Isakeit T."/>
            <person name="Cavanaugh K."/>
            <person name="Magill C."/>
            <person name="Michelmore R."/>
        </authorList>
    </citation>
    <scope>NUCLEOTIDE SEQUENCE [LARGE SCALE GENOMIC DNA]</scope>
    <source>
        <strain evidence="1">P6</strain>
    </source>
</reference>
<name>A0ACC0WM35_9STRA</name>
<evidence type="ECO:0000313" key="1">
    <source>
        <dbReference type="EMBL" id="KAI9919822.1"/>
    </source>
</evidence>
<evidence type="ECO:0000313" key="2">
    <source>
        <dbReference type="Proteomes" id="UP001163321"/>
    </source>
</evidence>
<gene>
    <name evidence="1" type="ORF">PsorP6_017552</name>
</gene>
<dbReference type="EMBL" id="CM047590">
    <property type="protein sequence ID" value="KAI9919822.1"/>
    <property type="molecule type" value="Genomic_DNA"/>
</dbReference>
<comment type="caution">
    <text evidence="1">The sequence shown here is derived from an EMBL/GenBank/DDBJ whole genome shotgun (WGS) entry which is preliminary data.</text>
</comment>
<accession>A0ACC0WM35</accession>
<dbReference type="Proteomes" id="UP001163321">
    <property type="component" value="Chromosome 11"/>
</dbReference>
<sequence length="115" mass="12192">MTMPVSAIPIESLSSPEADVPPLAGASGRVYPLIYTDVCEESMDDTEDAEVNEGIEGIQEAQRIADMAANRTADFAQLCQHYASSTGSALHQKPAHTPLQENVQFNAAASDISKG</sequence>
<proteinExistence type="predicted"/>